<keyword evidence="2" id="KW-1015">Disulfide bond</keyword>
<dbReference type="AlphaFoldDB" id="A0A9X0A152"/>
<evidence type="ECO:0000313" key="6">
    <source>
        <dbReference type="Proteomes" id="UP001163046"/>
    </source>
</evidence>
<proteinExistence type="predicted"/>
<evidence type="ECO:0000313" key="5">
    <source>
        <dbReference type="EMBL" id="KAJ7389724.1"/>
    </source>
</evidence>
<reference evidence="5" key="1">
    <citation type="submission" date="2023-01" db="EMBL/GenBank/DDBJ databases">
        <title>Genome assembly of the deep-sea coral Lophelia pertusa.</title>
        <authorList>
            <person name="Herrera S."/>
            <person name="Cordes E."/>
        </authorList>
    </citation>
    <scope>NUCLEOTIDE SEQUENCE</scope>
    <source>
        <strain evidence="5">USNM1676648</strain>
        <tissue evidence="5">Polyp</tissue>
    </source>
</reference>
<organism evidence="5 6">
    <name type="scientific">Desmophyllum pertusum</name>
    <dbReference type="NCBI Taxonomy" id="174260"/>
    <lineage>
        <taxon>Eukaryota</taxon>
        <taxon>Metazoa</taxon>
        <taxon>Cnidaria</taxon>
        <taxon>Anthozoa</taxon>
        <taxon>Hexacorallia</taxon>
        <taxon>Scleractinia</taxon>
        <taxon>Caryophylliina</taxon>
        <taxon>Caryophylliidae</taxon>
        <taxon>Desmophyllum</taxon>
    </lineage>
</organism>
<evidence type="ECO:0000256" key="3">
    <source>
        <dbReference type="PROSITE-ProRule" id="PRU00059"/>
    </source>
</evidence>
<gene>
    <name evidence="5" type="ORF">OS493_029624</name>
</gene>
<dbReference type="EMBL" id="MU825426">
    <property type="protein sequence ID" value="KAJ7389724.1"/>
    <property type="molecule type" value="Genomic_DNA"/>
</dbReference>
<comment type="caution">
    <text evidence="3">Lacks conserved residue(s) required for the propagation of feature annotation.</text>
</comment>
<dbReference type="SMART" id="SM00042">
    <property type="entry name" value="CUB"/>
    <property type="match status" value="4"/>
</dbReference>
<dbReference type="PANTHER" id="PTHR24251:SF37">
    <property type="entry name" value="CUB DOMAIN-CONTAINING PROTEIN"/>
    <property type="match status" value="1"/>
</dbReference>
<name>A0A9X0A152_9CNID</name>
<feature type="domain" description="CUB" evidence="4">
    <location>
        <begin position="466"/>
        <end position="580"/>
    </location>
</feature>
<dbReference type="PANTHER" id="PTHR24251">
    <property type="entry name" value="OVOCHYMASE-RELATED"/>
    <property type="match status" value="1"/>
</dbReference>
<comment type="caution">
    <text evidence="5">The sequence shown here is derived from an EMBL/GenBank/DDBJ whole genome shotgun (WGS) entry which is preliminary data.</text>
</comment>
<dbReference type="FunFam" id="2.60.120.290:FF:000005">
    <property type="entry name" value="Procollagen C-endopeptidase enhancer 1"/>
    <property type="match status" value="2"/>
</dbReference>
<evidence type="ECO:0000259" key="4">
    <source>
        <dbReference type="PROSITE" id="PS01180"/>
    </source>
</evidence>
<feature type="domain" description="CUB" evidence="4">
    <location>
        <begin position="345"/>
        <end position="461"/>
    </location>
</feature>
<dbReference type="CDD" id="cd00041">
    <property type="entry name" value="CUB"/>
    <property type="match status" value="4"/>
</dbReference>
<dbReference type="OrthoDB" id="5795793at2759"/>
<feature type="domain" description="CUB" evidence="4">
    <location>
        <begin position="8"/>
        <end position="127"/>
    </location>
</feature>
<evidence type="ECO:0000256" key="1">
    <source>
        <dbReference type="ARBA" id="ARBA00022737"/>
    </source>
</evidence>
<dbReference type="InterPro" id="IPR035914">
    <property type="entry name" value="Sperma_CUB_dom_sf"/>
</dbReference>
<keyword evidence="1" id="KW-0677">Repeat</keyword>
<dbReference type="Proteomes" id="UP001163046">
    <property type="component" value="Unassembled WGS sequence"/>
</dbReference>
<dbReference type="Pfam" id="PF00431">
    <property type="entry name" value="CUB"/>
    <property type="match status" value="4"/>
</dbReference>
<evidence type="ECO:0000256" key="2">
    <source>
        <dbReference type="ARBA" id="ARBA00023157"/>
    </source>
</evidence>
<accession>A0A9X0A152</accession>
<keyword evidence="6" id="KW-1185">Reference proteome</keyword>
<protein>
    <recommendedName>
        <fullName evidence="4">CUB domain-containing protein</fullName>
    </recommendedName>
</protein>
<dbReference type="InterPro" id="IPR000859">
    <property type="entry name" value="CUB_dom"/>
</dbReference>
<dbReference type="Gene3D" id="2.60.120.290">
    <property type="entry name" value="Spermadhesin, CUB domain"/>
    <property type="match status" value="4"/>
</dbReference>
<dbReference type="SUPFAM" id="SSF49854">
    <property type="entry name" value="Spermadhesin, CUB domain"/>
    <property type="match status" value="4"/>
</dbReference>
<feature type="domain" description="CUB" evidence="4">
    <location>
        <begin position="136"/>
        <end position="254"/>
    </location>
</feature>
<dbReference type="PROSITE" id="PS01180">
    <property type="entry name" value="CUB"/>
    <property type="match status" value="4"/>
</dbReference>
<sequence length="602" mass="66418">MLTSMGPCKYPGQDNIIPLTGESGNLFSPLYPHRFTDIINCTWVITVPDGHLVKLRIKSFDFEDYKICERASLDIRDGQSSSSGLLRSFCGYSYEKSVFSSGRHLWVQFNSHNPYLGSNFYAMFEAVKQLPAEFACTASSSYIKSFNSDTGTLASYNYPLPYDDAVECVWVMHVDTDSRIELSFDFFDLSQSSDCSEDYVEVRDGQFDTSDLVGRYCGSEKPSSITSDIWNLRVAFKSSGKTKYPGFKATFEKKKSVRAIMKIVGIVVGALSAFFALIGGCCKVFCKDDEPRVVQGTFGDEAEADTPLQETSHQSVAASTNGRVTLLLAILHALSAQKFYDSQGCTANNQSTITITGTNGTIPSTLGFVPRNATCQWNITAPVGKVLRINIRASFHEPCGGDYLRIYDGPSDASDIMAEYNCNSSVVNGTIFFSSRRSLWLEVKTGINANSTAMLVSYEALEKQECSINSTLHAPQSPEEHNFSSPYYPQGYRMNMTCGWYITAPEDHIVMLQLTSPLSSSHSSKDSVEVYDVDGSELTIISQALKKIYSKSRFVYVVFKSDDKVDGISEQGIFVKYSAVKTGKTSGNWRNRDVGLGEGIGG</sequence>